<evidence type="ECO:0000313" key="3">
    <source>
        <dbReference type="EMBL" id="PIT64161.1"/>
    </source>
</evidence>
<feature type="domain" description="Tle cognate immunity protein 4 N-terminal" evidence="2">
    <location>
        <begin position="2"/>
        <end position="156"/>
    </location>
</feature>
<reference evidence="3 4" key="1">
    <citation type="journal article" date="2017" name="MBio">
        <title>Type VI secretion-mediated competition in the bee gut microbiome.</title>
        <authorList>
            <person name="Steele M.I."/>
            <person name="Kwong W.K."/>
            <person name="Powell J.E."/>
            <person name="Whiteley M."/>
            <person name="Moran N.A."/>
        </authorList>
    </citation>
    <scope>NUCLEOTIDE SEQUENCE [LARGE SCALE GENOMIC DNA]</scope>
    <source>
        <strain evidence="3 4">PEB0171</strain>
    </source>
</reference>
<dbReference type="Pfam" id="PF18426">
    <property type="entry name" value="Tli4_C"/>
    <property type="match status" value="1"/>
</dbReference>
<proteinExistence type="predicted"/>
<protein>
    <recommendedName>
        <fullName evidence="5">Tle cognate immunity protein 4 C-terminal domain-containing protein</fullName>
    </recommendedName>
</protein>
<feature type="domain" description="Tle cognate immunity protein 4 C-terminal" evidence="1">
    <location>
        <begin position="161"/>
        <end position="316"/>
    </location>
</feature>
<gene>
    <name evidence="3" type="ORF">BHC47_02845</name>
</gene>
<evidence type="ECO:0000259" key="2">
    <source>
        <dbReference type="Pfam" id="PF18443"/>
    </source>
</evidence>
<evidence type="ECO:0008006" key="5">
    <source>
        <dbReference type="Google" id="ProtNLM"/>
    </source>
</evidence>
<dbReference type="Proteomes" id="UP000231094">
    <property type="component" value="Unassembled WGS sequence"/>
</dbReference>
<evidence type="ECO:0000259" key="1">
    <source>
        <dbReference type="Pfam" id="PF18426"/>
    </source>
</evidence>
<dbReference type="InterPro" id="IPR041290">
    <property type="entry name" value="Tli4_C"/>
</dbReference>
<organism evidence="3 4">
    <name type="scientific">Snodgrassella alvi</name>
    <dbReference type="NCBI Taxonomy" id="1196083"/>
    <lineage>
        <taxon>Bacteria</taxon>
        <taxon>Pseudomonadati</taxon>
        <taxon>Pseudomonadota</taxon>
        <taxon>Betaproteobacteria</taxon>
        <taxon>Neisseriales</taxon>
        <taxon>Neisseriaceae</taxon>
        <taxon>Snodgrassella</taxon>
    </lineage>
</organism>
<comment type="caution">
    <text evidence="3">The sequence shown here is derived from an EMBL/GenBank/DDBJ whole genome shotgun (WGS) entry which is preliminary data.</text>
</comment>
<dbReference type="Pfam" id="PF18443">
    <property type="entry name" value="Tli4_N"/>
    <property type="match status" value="1"/>
</dbReference>
<dbReference type="InterPro" id="IPR040761">
    <property type="entry name" value="Tli4_N"/>
</dbReference>
<dbReference type="EMBL" id="MEIV01000020">
    <property type="protein sequence ID" value="PIT64161.1"/>
    <property type="molecule type" value="Genomic_DNA"/>
</dbReference>
<evidence type="ECO:0000313" key="4">
    <source>
        <dbReference type="Proteomes" id="UP000231094"/>
    </source>
</evidence>
<sequence>MGVYLIDLPKEFIENPSNRFYYDNIRHIEINTQKQDLPSFKQMIANRKQELKDTKPVDKINGNFLKAIYPLSGSNVDKKQGIIFERMEKDYIPDNARVLEGYRWQDGVTFKIEMQATNGSASRYDKDREKYPNTYNNDVPDKLAHMNKLFDSIHARDDFTVPTDVGFCFTNGFMQGGIEEYKDIYTLYRDKNYKNLVIRINSNDYSDDMPLLKEPREPGGHTVYKGKRKKNNMVMEEWIQKGRYFDRDDYLDDYFGKDKGYYFRLGINAFDADYKKPQLRVEMYYILPRHDAVPPYSKKQLMTIWREITNSIRIRESSFTNQ</sequence>
<dbReference type="AlphaFoldDB" id="A0A2N9Y602"/>
<accession>A0A2N9Y602</accession>
<name>A0A2N9Y602_9NEIS</name>